<evidence type="ECO:0000313" key="3">
    <source>
        <dbReference type="Proteomes" id="UP001064971"/>
    </source>
</evidence>
<dbReference type="EMBL" id="AP026560">
    <property type="protein sequence ID" value="BDP42935.1"/>
    <property type="molecule type" value="Genomic_DNA"/>
</dbReference>
<evidence type="ECO:0000313" key="2">
    <source>
        <dbReference type="EMBL" id="BDP42935.1"/>
    </source>
</evidence>
<gene>
    <name evidence="2" type="ORF">DAETH_29040</name>
</gene>
<organism evidence="2 3">
    <name type="scientific">Deinococcus aetherius</name>
    <dbReference type="NCBI Taxonomy" id="200252"/>
    <lineage>
        <taxon>Bacteria</taxon>
        <taxon>Thermotogati</taxon>
        <taxon>Deinococcota</taxon>
        <taxon>Deinococci</taxon>
        <taxon>Deinococcales</taxon>
        <taxon>Deinococcaceae</taxon>
        <taxon>Deinococcus</taxon>
    </lineage>
</organism>
<sequence length="139" mass="14645">MPADDSEQGAVRDAREIEADAGRSLDAGLALFPPRSLQPALALEPQKTALALKTGETALPLETLETALTLGAGHPLSPLRSREATFASQPLLTSQPLEPARPRRARVALALADVSDLHAGDARQTRGADPPDPHPLHFA</sequence>
<dbReference type="Proteomes" id="UP001064971">
    <property type="component" value="Chromosome"/>
</dbReference>
<feature type="region of interest" description="Disordered" evidence="1">
    <location>
        <begin position="116"/>
        <end position="139"/>
    </location>
</feature>
<reference evidence="2" key="1">
    <citation type="submission" date="2022-07" db="EMBL/GenBank/DDBJ databases">
        <title>Complete Genome Sequence of the Radioresistant Bacterium Deinococcus aetherius ST0316, Isolated from the Air Dust collected in Lower Stratosphere above Japan.</title>
        <authorList>
            <person name="Satoh K."/>
            <person name="Hagiwara K."/>
            <person name="Katsumata K."/>
            <person name="Kubo A."/>
            <person name="Yokobori S."/>
            <person name="Yamagishi A."/>
            <person name="Oono Y."/>
            <person name="Narumi I."/>
        </authorList>
    </citation>
    <scope>NUCLEOTIDE SEQUENCE</scope>
    <source>
        <strain evidence="2">ST0316</strain>
    </source>
</reference>
<protein>
    <submittedName>
        <fullName evidence="2">Uncharacterized protein</fullName>
    </submittedName>
</protein>
<evidence type="ECO:0000256" key="1">
    <source>
        <dbReference type="SAM" id="MobiDB-lite"/>
    </source>
</evidence>
<keyword evidence="3" id="KW-1185">Reference proteome</keyword>
<accession>A0ABM8AGY9</accession>
<proteinExistence type="predicted"/>
<name>A0ABM8AGY9_9DEIO</name>